<gene>
    <name evidence="1" type="ORF">C7B77_11800</name>
</gene>
<proteinExistence type="predicted"/>
<keyword evidence="2" id="KW-1185">Reference proteome</keyword>
<protein>
    <submittedName>
        <fullName evidence="1">Uncharacterized protein</fullName>
    </submittedName>
</protein>
<name>A0A2T1GFS7_9CYAN</name>
<reference evidence="1 2" key="1">
    <citation type="submission" date="2018-03" db="EMBL/GenBank/DDBJ databases">
        <title>The ancient ancestry and fast evolution of plastids.</title>
        <authorList>
            <person name="Moore K.R."/>
            <person name="Magnabosco C."/>
            <person name="Momper L."/>
            <person name="Gold D.A."/>
            <person name="Bosak T."/>
            <person name="Fournier G.P."/>
        </authorList>
    </citation>
    <scope>NUCLEOTIDE SEQUENCE [LARGE SCALE GENOMIC DNA]</scope>
    <source>
        <strain evidence="1 2">CCALA 037</strain>
    </source>
</reference>
<dbReference type="RefSeq" id="WP_106304544.1">
    <property type="nucleotide sequence ID" value="NZ_PVWO01000124.1"/>
</dbReference>
<organism evidence="1 2">
    <name type="scientific">Chamaesiphon polymorphus CCALA 037</name>
    <dbReference type="NCBI Taxonomy" id="2107692"/>
    <lineage>
        <taxon>Bacteria</taxon>
        <taxon>Bacillati</taxon>
        <taxon>Cyanobacteriota</taxon>
        <taxon>Cyanophyceae</taxon>
        <taxon>Gomontiellales</taxon>
        <taxon>Chamaesiphonaceae</taxon>
        <taxon>Chamaesiphon</taxon>
    </lineage>
</organism>
<evidence type="ECO:0000313" key="2">
    <source>
        <dbReference type="Proteomes" id="UP000238937"/>
    </source>
</evidence>
<dbReference type="Proteomes" id="UP000238937">
    <property type="component" value="Unassembled WGS sequence"/>
</dbReference>
<dbReference type="AlphaFoldDB" id="A0A2T1GFS7"/>
<comment type="caution">
    <text evidence="1">The sequence shown here is derived from an EMBL/GenBank/DDBJ whole genome shotgun (WGS) entry which is preliminary data.</text>
</comment>
<dbReference type="OrthoDB" id="517850at2"/>
<dbReference type="EMBL" id="PVWO01000124">
    <property type="protein sequence ID" value="PSB56471.1"/>
    <property type="molecule type" value="Genomic_DNA"/>
</dbReference>
<evidence type="ECO:0000313" key="1">
    <source>
        <dbReference type="EMBL" id="PSB56471.1"/>
    </source>
</evidence>
<accession>A0A2T1GFS7</accession>
<sequence length="132" mass="15057">MDYKESIGAKLGKLRNKITELPNKFSEAIQEGLQEEYQGLNCVKRESLDFDLIERDIDEIHRSFKKSGDTVLGSQVIIDDEYNFIEIKTYVKRGDKKLSFSAKSTVKIVTNIPSDIVEEMKNTGRVELGLKP</sequence>